<comment type="catalytic activity">
    <reaction evidence="5">
        <text>an aldehyde + NAD(+) + H2O = a carboxylate + NADH + 2 H(+)</text>
        <dbReference type="Rhea" id="RHEA:16185"/>
        <dbReference type="ChEBI" id="CHEBI:15377"/>
        <dbReference type="ChEBI" id="CHEBI:15378"/>
        <dbReference type="ChEBI" id="CHEBI:17478"/>
        <dbReference type="ChEBI" id="CHEBI:29067"/>
        <dbReference type="ChEBI" id="CHEBI:57540"/>
        <dbReference type="ChEBI" id="CHEBI:57945"/>
        <dbReference type="EC" id="1.2.1.3"/>
    </reaction>
</comment>
<feature type="active site" evidence="6">
    <location>
        <position position="493"/>
    </location>
</feature>
<keyword evidence="3 7" id="KW-0560">Oxidoreductase</keyword>
<dbReference type="PROSITE" id="PS00687">
    <property type="entry name" value="ALDEHYDE_DEHYDR_GLU"/>
    <property type="match status" value="1"/>
</dbReference>
<evidence type="ECO:0000256" key="7">
    <source>
        <dbReference type="RuleBase" id="RU003345"/>
    </source>
</evidence>
<organism evidence="10 11">
    <name type="scientific">Aspergillus heteromorphus CBS 117.55</name>
    <dbReference type="NCBI Taxonomy" id="1448321"/>
    <lineage>
        <taxon>Eukaryota</taxon>
        <taxon>Fungi</taxon>
        <taxon>Dikarya</taxon>
        <taxon>Ascomycota</taxon>
        <taxon>Pezizomycotina</taxon>
        <taxon>Eurotiomycetes</taxon>
        <taxon>Eurotiomycetidae</taxon>
        <taxon>Eurotiales</taxon>
        <taxon>Aspergillaceae</taxon>
        <taxon>Aspergillus</taxon>
        <taxon>Aspergillus subgen. Circumdati</taxon>
    </lineage>
</organism>
<comment type="caution">
    <text evidence="10">The sequence shown here is derived from an EMBL/GenBank/DDBJ whole genome shotgun (WGS) entry which is preliminary data.</text>
</comment>
<dbReference type="InterPro" id="IPR044992">
    <property type="entry name" value="ChyE-like"/>
</dbReference>
<accession>A0A317VMC8</accession>
<dbReference type="Pfam" id="PF00171">
    <property type="entry name" value="Aldedh"/>
    <property type="match status" value="1"/>
</dbReference>
<evidence type="ECO:0000259" key="8">
    <source>
        <dbReference type="Pfam" id="PF00117"/>
    </source>
</evidence>
<dbReference type="InterPro" id="IPR016160">
    <property type="entry name" value="Ald_DH_CS_CYS"/>
</dbReference>
<dbReference type="CDD" id="cd07102">
    <property type="entry name" value="ALDH_EDX86601"/>
    <property type="match status" value="1"/>
</dbReference>
<sequence>MLSQRLRVAVLECDTPIDPIQSNYGTYGDVFENHIKEGLARIGVKAKLELAKIDVVQPSAEYPKPEDFDVVLLTGSKHDSYRDDPWILTLVQFVQDCYLVHHKPIVGICFGHQVIARALGARVGPNVSGWEVAVEPIALTHCGRSLFGKNDLALHMMHRDIVYEVPPGCVNLGSTAICGIQGLYVPKRILCVQGHPEYNAFMVSELLKLRRERGVFDETMYADGMARVENEHDGLVFSETMYALPLISLPLLHIPPPLHPNMSNPIRTLSPSTNKVIFEHPGVSVEEARKIAQASQDAFRTYKQTPLSQRKEIILKALDLIEANKETLAEELTTQMGRPIAFSAKEIETFRKRGDYLLSITDDCLKPLPGSPEAGFRRFLKKAPVGPTLIITAWNFPYLVTINALLPALLAGNTVLLRPSPQTPIFGERLLTYFTEAGLPPNVLQLIHCGSPDILDEIVQLPQIQLISFTGSTAGGVRIREATARRIVPVNLELGGNDPAYVRPDADIPYVAAQLVDGAVFNSGQSCCAVERVYVHADVHDQFVEEVQKELTGYKLGSPHDKSTTTGPVVSQASLKNIQSQIADALSKGAVNATPSNPTFENTPADGNYLSPTVLTNVTHDMVVMKDETFGPVMPIMKVASDEEAISLMNDSDYGLTASIWTKDIQKGEELIEELEAGTVYINRCDYPSPDLAWIGWKNSGLGCTLGPAAFEAFYKLKSFHIKEAQA</sequence>
<feature type="domain" description="Glutamine amidotransferase" evidence="8">
    <location>
        <begin position="31"/>
        <end position="198"/>
    </location>
</feature>
<comment type="similarity">
    <text evidence="1 7">Belongs to the aldehyde dehydrogenase family.</text>
</comment>
<dbReference type="FunFam" id="3.40.605.10:FF:000012">
    <property type="entry name" value="NAD-dependent succinate-semialdehyde dehydrogenase"/>
    <property type="match status" value="1"/>
</dbReference>
<proteinExistence type="inferred from homology"/>
<dbReference type="InterPro" id="IPR017926">
    <property type="entry name" value="GATASE"/>
</dbReference>
<dbReference type="Pfam" id="PF00117">
    <property type="entry name" value="GATase"/>
    <property type="match status" value="1"/>
</dbReference>
<dbReference type="EC" id="1.2.1.3" evidence="4"/>
<dbReference type="Gene3D" id="3.40.309.10">
    <property type="entry name" value="Aldehyde Dehydrogenase, Chain A, domain 2"/>
    <property type="match status" value="1"/>
</dbReference>
<evidence type="ECO:0000313" key="10">
    <source>
        <dbReference type="EMBL" id="PWY75524.1"/>
    </source>
</evidence>
<evidence type="ECO:0000313" key="11">
    <source>
        <dbReference type="Proteomes" id="UP000247233"/>
    </source>
</evidence>
<dbReference type="Gene3D" id="3.40.605.10">
    <property type="entry name" value="Aldehyde Dehydrogenase, Chain A, domain 1"/>
    <property type="match status" value="1"/>
</dbReference>
<evidence type="ECO:0000256" key="2">
    <source>
        <dbReference type="ARBA" id="ARBA00022857"/>
    </source>
</evidence>
<evidence type="ECO:0000256" key="4">
    <source>
        <dbReference type="ARBA" id="ARBA00024226"/>
    </source>
</evidence>
<dbReference type="GO" id="GO:0004029">
    <property type="term" value="F:aldehyde dehydrogenase (NAD+) activity"/>
    <property type="evidence" value="ECO:0007669"/>
    <property type="project" value="UniProtKB-EC"/>
</dbReference>
<dbReference type="CDD" id="cd01741">
    <property type="entry name" value="GATase1_1"/>
    <property type="match status" value="1"/>
</dbReference>
<dbReference type="GeneID" id="37068249"/>
<dbReference type="STRING" id="1448321.A0A317VMC8"/>
<feature type="domain" description="Aldehyde dehydrogenase" evidence="9">
    <location>
        <begin position="264"/>
        <end position="719"/>
    </location>
</feature>
<dbReference type="InterPro" id="IPR016163">
    <property type="entry name" value="Ald_DH_C"/>
</dbReference>
<evidence type="ECO:0000256" key="6">
    <source>
        <dbReference type="PROSITE-ProRule" id="PRU10007"/>
    </source>
</evidence>
<reference evidence="10 11" key="1">
    <citation type="submission" date="2016-12" db="EMBL/GenBank/DDBJ databases">
        <title>The genomes of Aspergillus section Nigri reveals drivers in fungal speciation.</title>
        <authorList>
            <consortium name="DOE Joint Genome Institute"/>
            <person name="Vesth T.C."/>
            <person name="Nybo J."/>
            <person name="Theobald S."/>
            <person name="Brandl J."/>
            <person name="Frisvad J.C."/>
            <person name="Nielsen K.F."/>
            <person name="Lyhne E.K."/>
            <person name="Kogle M.E."/>
            <person name="Kuo A."/>
            <person name="Riley R."/>
            <person name="Clum A."/>
            <person name="Nolan M."/>
            <person name="Lipzen A."/>
            <person name="Salamov A."/>
            <person name="Henrissat B."/>
            <person name="Wiebenga A."/>
            <person name="De Vries R.P."/>
            <person name="Grigoriev I.V."/>
            <person name="Mortensen U.H."/>
            <person name="Andersen M.R."/>
            <person name="Baker S.E."/>
        </authorList>
    </citation>
    <scope>NUCLEOTIDE SEQUENCE [LARGE SCALE GENOMIC DNA]</scope>
    <source>
        <strain evidence="10 11">CBS 117.55</strain>
    </source>
</reference>
<evidence type="ECO:0000256" key="5">
    <source>
        <dbReference type="ARBA" id="ARBA00049194"/>
    </source>
</evidence>
<gene>
    <name evidence="10" type="ORF">BO70DRAFT_388763</name>
</gene>
<dbReference type="InterPro" id="IPR016162">
    <property type="entry name" value="Ald_DH_N"/>
</dbReference>
<dbReference type="Gene3D" id="3.40.50.880">
    <property type="match status" value="1"/>
</dbReference>
<dbReference type="InterPro" id="IPR029510">
    <property type="entry name" value="Ald_DH_CS_GLU"/>
</dbReference>
<dbReference type="PROSITE" id="PS00070">
    <property type="entry name" value="ALDEHYDE_DEHYDR_CYS"/>
    <property type="match status" value="1"/>
</dbReference>
<keyword evidence="11" id="KW-1185">Reference proteome</keyword>
<dbReference type="InterPro" id="IPR029062">
    <property type="entry name" value="Class_I_gatase-like"/>
</dbReference>
<evidence type="ECO:0000256" key="1">
    <source>
        <dbReference type="ARBA" id="ARBA00009986"/>
    </source>
</evidence>
<evidence type="ECO:0000256" key="3">
    <source>
        <dbReference type="ARBA" id="ARBA00023002"/>
    </source>
</evidence>
<evidence type="ECO:0000259" key="9">
    <source>
        <dbReference type="Pfam" id="PF00171"/>
    </source>
</evidence>
<dbReference type="OrthoDB" id="310895at2759"/>
<dbReference type="AlphaFoldDB" id="A0A317VMC8"/>
<keyword evidence="2" id="KW-0521">NADP</keyword>
<dbReference type="Proteomes" id="UP000247233">
    <property type="component" value="Unassembled WGS sequence"/>
</dbReference>
<dbReference type="InterPro" id="IPR016161">
    <property type="entry name" value="Ald_DH/histidinol_DH"/>
</dbReference>
<dbReference type="SUPFAM" id="SSF53720">
    <property type="entry name" value="ALDH-like"/>
    <property type="match status" value="1"/>
</dbReference>
<dbReference type="VEuPathDB" id="FungiDB:BO70DRAFT_388763"/>
<dbReference type="PROSITE" id="PS51273">
    <property type="entry name" value="GATASE_TYPE_1"/>
    <property type="match status" value="1"/>
</dbReference>
<dbReference type="RefSeq" id="XP_025397490.1">
    <property type="nucleotide sequence ID" value="XM_025546012.1"/>
</dbReference>
<dbReference type="PANTHER" id="PTHR11699">
    <property type="entry name" value="ALDEHYDE DEHYDROGENASE-RELATED"/>
    <property type="match status" value="1"/>
</dbReference>
<dbReference type="EMBL" id="MSFL01000021">
    <property type="protein sequence ID" value="PWY75524.1"/>
    <property type="molecule type" value="Genomic_DNA"/>
</dbReference>
<protein>
    <recommendedName>
        <fullName evidence="4">aldehyde dehydrogenase (NAD(+))</fullName>
        <ecNumber evidence="4">1.2.1.3</ecNumber>
    </recommendedName>
</protein>
<dbReference type="SUPFAM" id="SSF52317">
    <property type="entry name" value="Class I glutamine amidotransferase-like"/>
    <property type="match status" value="1"/>
</dbReference>
<dbReference type="FunFam" id="3.40.309.10:FF:000009">
    <property type="entry name" value="Aldehyde dehydrogenase A"/>
    <property type="match status" value="1"/>
</dbReference>
<name>A0A317VMC8_9EURO</name>
<dbReference type="InterPro" id="IPR015590">
    <property type="entry name" value="Aldehyde_DH_dom"/>
</dbReference>